<dbReference type="InterPro" id="IPR008979">
    <property type="entry name" value="Galactose-bd-like_sf"/>
</dbReference>
<dbReference type="PANTHER" id="PTHR42732:SF2">
    <property type="entry name" value="BETA-MANNOSIDASE"/>
    <property type="match status" value="1"/>
</dbReference>
<feature type="domain" description="Glycoside hydrolase family 2 catalytic" evidence="5">
    <location>
        <begin position="296"/>
        <end position="436"/>
    </location>
</feature>
<dbReference type="Gene3D" id="2.60.120.260">
    <property type="entry name" value="Galactose-binding domain-like"/>
    <property type="match status" value="1"/>
</dbReference>
<dbReference type="SUPFAM" id="SSF49785">
    <property type="entry name" value="Galactose-binding domain-like"/>
    <property type="match status" value="1"/>
</dbReference>
<evidence type="ECO:0000313" key="8">
    <source>
        <dbReference type="Proteomes" id="UP001523566"/>
    </source>
</evidence>
<dbReference type="Pfam" id="PF00703">
    <property type="entry name" value="Glyco_hydro_2"/>
    <property type="match status" value="1"/>
</dbReference>
<sequence>MQEYPRPMLRRDSFLSLDGTWLYAITRKPQKPKKFDGNIRVPFSPEAPLSGVNRKVRPYEYLWYRKEFQVEKVHGMRWILHFGAVDQIAFVYINNILVQKHVGGYTPFSVDITPWIQKDNTVEVMVKDFTDSSYLARGKQSLKPGGMFYTGQSGIWQSVWLEEVPREYIQNIVYTPIYDEEAIQIRVDGNQDAPVVIVIGEGEERITFIGKSNQNNIIKIQNMKSWSPDNPYLYPVEITFREDKVKSYFAMRKIEIKKDGENIPRVYLNNEACFQKGVIDQGYWQEGLMTPTSDWDFIRDIQNMKDLGFNMIRKHVKIEPQRWYYHCDRLGMMVWQDMINGGEGHRPWFITYMATLFEWTHISLKNPPESLTGRKKKNAKLRFIREMKDTIKVLYNHPSIVCWTIFNEGWGQFETNFMTDIVRKIDASRLIDQASGWFDQKGGDFRSIHNYFLPLKIKQEANRVAALTEFGGYSYSMKGHRTKEKTYGYRIYKSKKALTKAYESLMKREVIPQIKKGLSVVIYTQLSDIEEETNGIYTYDREELKIEREVVLRCNNLLKY</sequence>
<dbReference type="InterPro" id="IPR006103">
    <property type="entry name" value="Glyco_hydro_2_cat"/>
</dbReference>
<feature type="domain" description="Glycosyl hydrolases family 2 sugar binding" evidence="6">
    <location>
        <begin position="62"/>
        <end position="165"/>
    </location>
</feature>
<evidence type="ECO:0000259" key="6">
    <source>
        <dbReference type="Pfam" id="PF02837"/>
    </source>
</evidence>
<organism evidence="7 8">
    <name type="scientific">Aequitasia blattaphilus</name>
    <dbReference type="NCBI Taxonomy" id="2949332"/>
    <lineage>
        <taxon>Bacteria</taxon>
        <taxon>Bacillati</taxon>
        <taxon>Bacillota</taxon>
        <taxon>Clostridia</taxon>
        <taxon>Lachnospirales</taxon>
        <taxon>Lachnospiraceae</taxon>
        <taxon>Aequitasia</taxon>
    </lineage>
</organism>
<keyword evidence="3" id="KW-0326">Glycosidase</keyword>
<dbReference type="InterPro" id="IPR006102">
    <property type="entry name" value="Ig-like_GH2"/>
</dbReference>
<dbReference type="SUPFAM" id="SSF49303">
    <property type="entry name" value="beta-Galactosidase/glucuronidase domain"/>
    <property type="match status" value="1"/>
</dbReference>
<dbReference type="InterPro" id="IPR013783">
    <property type="entry name" value="Ig-like_fold"/>
</dbReference>
<proteinExistence type="inferred from homology"/>
<dbReference type="Pfam" id="PF02837">
    <property type="entry name" value="Glyco_hydro_2_N"/>
    <property type="match status" value="1"/>
</dbReference>
<evidence type="ECO:0000256" key="2">
    <source>
        <dbReference type="ARBA" id="ARBA00022801"/>
    </source>
</evidence>
<dbReference type="Pfam" id="PF02836">
    <property type="entry name" value="Glyco_hydro_2_C"/>
    <property type="match status" value="1"/>
</dbReference>
<dbReference type="Proteomes" id="UP001523566">
    <property type="component" value="Unassembled WGS sequence"/>
</dbReference>
<dbReference type="PANTHER" id="PTHR42732">
    <property type="entry name" value="BETA-GALACTOSIDASE"/>
    <property type="match status" value="1"/>
</dbReference>
<accession>A0ABT1E535</accession>
<dbReference type="RefSeq" id="WP_262064720.1">
    <property type="nucleotide sequence ID" value="NZ_JAMXOD010000001.1"/>
</dbReference>
<reference evidence="7 8" key="1">
    <citation type="journal article" date="2022" name="Genome Biol. Evol.">
        <title>Host diet, physiology and behaviors set the stage for Lachnospiraceae cladogenesis.</title>
        <authorList>
            <person name="Vera-Ponce De Leon A."/>
            <person name="Schneider M."/>
            <person name="Jahnes B.C."/>
            <person name="Sadowski V."/>
            <person name="Camuy-Velez L.A."/>
            <person name="Duan J."/>
            <person name="Sabree Z.L."/>
        </authorList>
    </citation>
    <scope>NUCLEOTIDE SEQUENCE [LARGE SCALE GENOMIC DNA]</scope>
    <source>
        <strain evidence="7 8">PAL113</strain>
    </source>
</reference>
<dbReference type="InterPro" id="IPR051913">
    <property type="entry name" value="GH2_Domain-Containing"/>
</dbReference>
<dbReference type="GO" id="GO:0016787">
    <property type="term" value="F:hydrolase activity"/>
    <property type="evidence" value="ECO:0007669"/>
    <property type="project" value="UniProtKB-KW"/>
</dbReference>
<evidence type="ECO:0000259" key="5">
    <source>
        <dbReference type="Pfam" id="PF02836"/>
    </source>
</evidence>
<gene>
    <name evidence="7" type="ORF">NK125_00725</name>
</gene>
<evidence type="ECO:0000313" key="7">
    <source>
        <dbReference type="EMBL" id="MCP1100934.1"/>
    </source>
</evidence>
<dbReference type="Gene3D" id="3.20.20.80">
    <property type="entry name" value="Glycosidases"/>
    <property type="match status" value="1"/>
</dbReference>
<dbReference type="InterPro" id="IPR006104">
    <property type="entry name" value="Glyco_hydro_2_N"/>
</dbReference>
<comment type="caution">
    <text evidence="7">The sequence shown here is derived from an EMBL/GenBank/DDBJ whole genome shotgun (WGS) entry which is preliminary data.</text>
</comment>
<evidence type="ECO:0000259" key="4">
    <source>
        <dbReference type="Pfam" id="PF00703"/>
    </source>
</evidence>
<dbReference type="SUPFAM" id="SSF51445">
    <property type="entry name" value="(Trans)glycosidases"/>
    <property type="match status" value="1"/>
</dbReference>
<name>A0ABT1E535_9FIRM</name>
<protein>
    <submittedName>
        <fullName evidence="7">Glycoside hydrolase family 2</fullName>
    </submittedName>
</protein>
<dbReference type="InterPro" id="IPR036156">
    <property type="entry name" value="Beta-gal/glucu_dom_sf"/>
</dbReference>
<evidence type="ECO:0000256" key="3">
    <source>
        <dbReference type="ARBA" id="ARBA00023295"/>
    </source>
</evidence>
<dbReference type="Gene3D" id="2.60.40.10">
    <property type="entry name" value="Immunoglobulins"/>
    <property type="match status" value="1"/>
</dbReference>
<dbReference type="InterPro" id="IPR017853">
    <property type="entry name" value="GH"/>
</dbReference>
<keyword evidence="8" id="KW-1185">Reference proteome</keyword>
<feature type="domain" description="Glycoside hydrolase family 2 immunoglobulin-like beta-sandwich" evidence="4">
    <location>
        <begin position="199"/>
        <end position="252"/>
    </location>
</feature>
<keyword evidence="2 7" id="KW-0378">Hydrolase</keyword>
<dbReference type="EMBL" id="JAMZFW010000001">
    <property type="protein sequence ID" value="MCP1100934.1"/>
    <property type="molecule type" value="Genomic_DNA"/>
</dbReference>
<evidence type="ECO:0000256" key="1">
    <source>
        <dbReference type="ARBA" id="ARBA00007401"/>
    </source>
</evidence>
<comment type="similarity">
    <text evidence="1">Belongs to the glycosyl hydrolase 2 family.</text>
</comment>